<dbReference type="AlphaFoldDB" id="A0A8I0MUM7"/>
<accession>A0A8I0MUM7</accession>
<dbReference type="EMBL" id="AQHF01000020">
    <property type="protein sequence ID" value="MBE0345788.1"/>
    <property type="molecule type" value="Genomic_DNA"/>
</dbReference>
<organism evidence="1 2">
    <name type="scientific">Pseudoalteromonas peptidolytica F12-50-A1</name>
    <dbReference type="NCBI Taxonomy" id="1315280"/>
    <lineage>
        <taxon>Bacteria</taxon>
        <taxon>Pseudomonadati</taxon>
        <taxon>Pseudomonadota</taxon>
        <taxon>Gammaproteobacteria</taxon>
        <taxon>Alteromonadales</taxon>
        <taxon>Pseudoalteromonadaceae</taxon>
        <taxon>Pseudoalteromonas</taxon>
    </lineage>
</organism>
<evidence type="ECO:0000313" key="1">
    <source>
        <dbReference type="EMBL" id="MBE0345788.1"/>
    </source>
</evidence>
<gene>
    <name evidence="1" type="ORF">PPEP_a0746</name>
</gene>
<reference evidence="1 2" key="1">
    <citation type="submission" date="2015-06" db="EMBL/GenBank/DDBJ databases">
        <title>Genome sequence of Pseudoalteromonas peptidolytica.</title>
        <authorList>
            <person name="Xie B.-B."/>
            <person name="Rong J.-C."/>
            <person name="Qin Q.-L."/>
            <person name="Zhang Y.-Z."/>
        </authorList>
    </citation>
    <scope>NUCLEOTIDE SEQUENCE [LARGE SCALE GENOMIC DNA]</scope>
    <source>
        <strain evidence="1 2">F12-50-A1</strain>
    </source>
</reference>
<name>A0A8I0MUM7_9GAMM</name>
<evidence type="ECO:0000313" key="2">
    <source>
        <dbReference type="Proteomes" id="UP000660708"/>
    </source>
</evidence>
<sequence>MSTKNSVKLLFKHCREKSAIQYLIINNQDIHEGLILL</sequence>
<comment type="caution">
    <text evidence="1">The sequence shown here is derived from an EMBL/GenBank/DDBJ whole genome shotgun (WGS) entry which is preliminary data.</text>
</comment>
<dbReference type="Proteomes" id="UP000660708">
    <property type="component" value="Unassembled WGS sequence"/>
</dbReference>
<proteinExistence type="predicted"/>
<protein>
    <submittedName>
        <fullName evidence="1">Uncharacterized protein</fullName>
    </submittedName>
</protein>
<keyword evidence="2" id="KW-1185">Reference proteome</keyword>